<feature type="transmembrane region" description="Helical" evidence="7">
    <location>
        <begin position="78"/>
        <end position="100"/>
    </location>
</feature>
<feature type="transmembrane region" description="Helical" evidence="7">
    <location>
        <begin position="112"/>
        <end position="132"/>
    </location>
</feature>
<feature type="transmembrane region" description="Helical" evidence="7">
    <location>
        <begin position="329"/>
        <end position="347"/>
    </location>
</feature>
<evidence type="ECO:0000313" key="8">
    <source>
        <dbReference type="Proteomes" id="UP000050640"/>
    </source>
</evidence>
<dbReference type="InterPro" id="IPR003689">
    <property type="entry name" value="ZIP"/>
</dbReference>
<sequence>MDQLINSSCSYSHYQSALKPDAWQSTFVFLTSDVDLCEQKSVWGIGMIIVTISAFASPLCILFVPLLNKKLYERVMTFLVALGIGALSASVIFIMLPQAFEVSERVASMKSMIVIGSLYIFFAVDRILKFAMEIKRRRKSRRMTETDENNKMNSATTHFKSISRENSCTKDEIEQIQAEIESAAVNSAITRTFSTHRKVPVIVHVEDDCVDNNNILQVPQPIATIYSTSSTISRNQGKEGDKNISVTVAVVEQMEVRPETLEIPSIAYMILFGSSANNFVDGMSNGVAFADSLGRGLSIGVACIAQQFPQELGTLAILIKSGLGLKKTLLLNLIPGALSYLGFSIGALLDDYSDSADTFVFAVSSGMYLYVFLGTLIPEMRETTSELINNNYHESIIVTVLQSAGLLLGLSFIYFMSLHIDKIQFWFRFV</sequence>
<evidence type="ECO:0000256" key="7">
    <source>
        <dbReference type="SAM" id="Phobius"/>
    </source>
</evidence>
<dbReference type="AlphaFoldDB" id="A0A0R3RZR3"/>
<evidence type="ECO:0000313" key="9">
    <source>
        <dbReference type="WBParaSite" id="EEL_0000783001-mRNA-1"/>
    </source>
</evidence>
<feature type="transmembrane region" description="Helical" evidence="7">
    <location>
        <begin position="42"/>
        <end position="66"/>
    </location>
</feature>
<dbReference type="PANTHER" id="PTHR12191">
    <property type="entry name" value="SOLUTE CARRIER FAMILY 39"/>
    <property type="match status" value="1"/>
</dbReference>
<dbReference type="Pfam" id="PF02535">
    <property type="entry name" value="Zip"/>
    <property type="match status" value="1"/>
</dbReference>
<dbReference type="GO" id="GO:0030003">
    <property type="term" value="P:intracellular monoatomic cation homeostasis"/>
    <property type="evidence" value="ECO:0007669"/>
    <property type="project" value="TreeGrafter"/>
</dbReference>
<dbReference type="GO" id="GO:0140410">
    <property type="term" value="F:monoatomic cation:bicarbonate symporter activity"/>
    <property type="evidence" value="ECO:0007669"/>
    <property type="project" value="TreeGrafter"/>
</dbReference>
<evidence type="ECO:0000256" key="5">
    <source>
        <dbReference type="ARBA" id="ARBA00023136"/>
    </source>
</evidence>
<protein>
    <submittedName>
        <fullName evidence="9">MFS domain-containing protein</fullName>
    </submittedName>
</protein>
<evidence type="ECO:0000256" key="2">
    <source>
        <dbReference type="ARBA" id="ARBA00006939"/>
    </source>
</evidence>
<feature type="transmembrane region" description="Helical" evidence="7">
    <location>
        <begin position="397"/>
        <end position="420"/>
    </location>
</feature>
<feature type="coiled-coil region" evidence="6">
    <location>
        <begin position="159"/>
        <end position="186"/>
    </location>
</feature>
<dbReference type="WBParaSite" id="EEL_0000783001-mRNA-1">
    <property type="protein sequence ID" value="EEL_0000783001-mRNA-1"/>
    <property type="gene ID" value="EEL_0000783001"/>
</dbReference>
<keyword evidence="6" id="KW-0175">Coiled coil</keyword>
<keyword evidence="3 7" id="KW-0812">Transmembrane</keyword>
<evidence type="ECO:0000256" key="6">
    <source>
        <dbReference type="SAM" id="Coils"/>
    </source>
</evidence>
<dbReference type="InterPro" id="IPR050799">
    <property type="entry name" value="ZIP_Transporter"/>
</dbReference>
<dbReference type="GO" id="GO:0005385">
    <property type="term" value="F:zinc ion transmembrane transporter activity"/>
    <property type="evidence" value="ECO:0007669"/>
    <property type="project" value="TreeGrafter"/>
</dbReference>
<dbReference type="GO" id="GO:0071578">
    <property type="term" value="P:zinc ion import across plasma membrane"/>
    <property type="evidence" value="ECO:0007669"/>
    <property type="project" value="TreeGrafter"/>
</dbReference>
<feature type="transmembrane region" description="Helical" evidence="7">
    <location>
        <begin position="359"/>
        <end position="377"/>
    </location>
</feature>
<keyword evidence="5 7" id="KW-0472">Membrane</keyword>
<dbReference type="PANTHER" id="PTHR12191:SF32">
    <property type="entry name" value="ZRT (ZRT), IRT- (IRT-) LIKE PROTEIN TRANSPORTER"/>
    <property type="match status" value="1"/>
</dbReference>
<evidence type="ECO:0000256" key="3">
    <source>
        <dbReference type="ARBA" id="ARBA00022692"/>
    </source>
</evidence>
<reference evidence="9" key="1">
    <citation type="submission" date="2017-02" db="UniProtKB">
        <authorList>
            <consortium name="WormBaseParasite"/>
        </authorList>
    </citation>
    <scope>IDENTIFICATION</scope>
</reference>
<keyword evidence="4 7" id="KW-1133">Transmembrane helix</keyword>
<evidence type="ECO:0000256" key="1">
    <source>
        <dbReference type="ARBA" id="ARBA00004141"/>
    </source>
</evidence>
<name>A0A0R3RZR3_9BILA</name>
<organism evidence="8 9">
    <name type="scientific">Elaeophora elaphi</name>
    <dbReference type="NCBI Taxonomy" id="1147741"/>
    <lineage>
        <taxon>Eukaryota</taxon>
        <taxon>Metazoa</taxon>
        <taxon>Ecdysozoa</taxon>
        <taxon>Nematoda</taxon>
        <taxon>Chromadorea</taxon>
        <taxon>Rhabditida</taxon>
        <taxon>Spirurina</taxon>
        <taxon>Spiruromorpha</taxon>
        <taxon>Filarioidea</taxon>
        <taxon>Onchocercidae</taxon>
        <taxon>Elaeophora</taxon>
    </lineage>
</organism>
<comment type="similarity">
    <text evidence="2">Belongs to the ZIP transporter (TC 2.A.5) family.</text>
</comment>
<comment type="subcellular location">
    <subcellularLocation>
        <location evidence="1">Membrane</location>
        <topology evidence="1">Multi-pass membrane protein</topology>
    </subcellularLocation>
</comment>
<evidence type="ECO:0000256" key="4">
    <source>
        <dbReference type="ARBA" id="ARBA00022989"/>
    </source>
</evidence>
<dbReference type="GO" id="GO:0005886">
    <property type="term" value="C:plasma membrane"/>
    <property type="evidence" value="ECO:0007669"/>
    <property type="project" value="TreeGrafter"/>
</dbReference>
<keyword evidence="8" id="KW-1185">Reference proteome</keyword>
<accession>A0A0R3RZR3</accession>
<proteinExistence type="inferred from homology"/>
<dbReference type="Proteomes" id="UP000050640">
    <property type="component" value="Unplaced"/>
</dbReference>